<keyword evidence="2" id="KW-1003">Cell membrane</keyword>
<accession>A0A1I1YEL6</accession>
<keyword evidence="3 6" id="KW-0812">Transmembrane</keyword>
<evidence type="ECO:0000313" key="9">
    <source>
        <dbReference type="Proteomes" id="UP000199690"/>
    </source>
</evidence>
<dbReference type="Pfam" id="PF07690">
    <property type="entry name" value="MFS_1"/>
    <property type="match status" value="1"/>
</dbReference>
<dbReference type="AlphaFoldDB" id="A0A1H6A1A9"/>
<comment type="subcellular location">
    <subcellularLocation>
        <location evidence="1">Cell membrane</location>
        <topology evidence="1">Multi-pass membrane protein</topology>
    </subcellularLocation>
</comment>
<protein>
    <submittedName>
        <fullName evidence="7">Predicted arabinose efflux permease, MFS family</fullName>
    </submittedName>
</protein>
<evidence type="ECO:0000256" key="5">
    <source>
        <dbReference type="ARBA" id="ARBA00023136"/>
    </source>
</evidence>
<dbReference type="GO" id="GO:0022857">
    <property type="term" value="F:transmembrane transporter activity"/>
    <property type="evidence" value="ECO:0007669"/>
    <property type="project" value="InterPro"/>
</dbReference>
<feature type="transmembrane region" description="Helical" evidence="6">
    <location>
        <begin position="305"/>
        <end position="322"/>
    </location>
</feature>
<reference evidence="9 10" key="1">
    <citation type="submission" date="2016-10" db="EMBL/GenBank/DDBJ databases">
        <authorList>
            <person name="Varghese N."/>
            <person name="Submissions S."/>
        </authorList>
    </citation>
    <scope>NUCLEOTIDE SEQUENCE [LARGE SCALE GENOMIC DNA]</scope>
    <source>
        <strain evidence="10">ATCC 20501</strain>
        <strain evidence="8 9">CGMCC 4.3529</strain>
    </source>
</reference>
<feature type="transmembrane region" description="Helical" evidence="6">
    <location>
        <begin position="116"/>
        <end position="143"/>
    </location>
</feature>
<feature type="transmembrane region" description="Helical" evidence="6">
    <location>
        <begin position="155"/>
        <end position="177"/>
    </location>
</feature>
<dbReference type="PANTHER" id="PTHR23513:SF6">
    <property type="entry name" value="MAJOR FACILITATOR SUPERFAMILY ASSOCIATED DOMAIN-CONTAINING PROTEIN"/>
    <property type="match status" value="1"/>
</dbReference>
<feature type="transmembrane region" description="Helical" evidence="6">
    <location>
        <begin position="238"/>
        <end position="261"/>
    </location>
</feature>
<dbReference type="Gene3D" id="1.20.1250.20">
    <property type="entry name" value="MFS general substrate transporter like domains"/>
    <property type="match status" value="1"/>
</dbReference>
<evidence type="ECO:0000256" key="2">
    <source>
        <dbReference type="ARBA" id="ARBA00022475"/>
    </source>
</evidence>
<accession>A0A1H6A1A9</accession>
<feature type="transmembrane region" description="Helical" evidence="6">
    <location>
        <begin position="369"/>
        <end position="391"/>
    </location>
</feature>
<evidence type="ECO:0000313" key="10">
    <source>
        <dbReference type="Proteomes" id="UP000236729"/>
    </source>
</evidence>
<feature type="transmembrane region" description="Helical" evidence="6">
    <location>
        <begin position="57"/>
        <end position="80"/>
    </location>
</feature>
<evidence type="ECO:0000256" key="4">
    <source>
        <dbReference type="ARBA" id="ARBA00022989"/>
    </source>
</evidence>
<keyword evidence="5 6" id="KW-0472">Membrane</keyword>
<gene>
    <name evidence="7" type="ORF">SAMN02982929_02104</name>
    <name evidence="8" type="ORF">SAMN05216506_109166</name>
</gene>
<dbReference type="InterPro" id="IPR011701">
    <property type="entry name" value="MFS"/>
</dbReference>
<dbReference type="Proteomes" id="UP000236729">
    <property type="component" value="Unassembled WGS sequence"/>
</dbReference>
<evidence type="ECO:0000256" key="1">
    <source>
        <dbReference type="ARBA" id="ARBA00004651"/>
    </source>
</evidence>
<sequence>MIAIYTALVSHTTIDEADTDQDFRRYLAARATSVTGSLVATVALPVLVYQLTGSPGWTSAIAVAEALPYLLFGLIAGAVADRADRRALMLIADFGGAALLATIPAAWAFGVLTAPHVLVVGFCVQTLFVIFDSANFGALPTLVGKQRLTAAYSKVYAATTLAELAIPPLTGLLVAIVSPAPLIAVNVVTALASGLLVRSIVRPLSTPKDAAERRTTTSILADIRAGLAFLARHRVVRALTFVGTTHSVASGAYVAMLVPWADRVLGVPPSGDWRIAVLFSGWGIGGLLASRIVPRLSGRYGGARLALGALPVSLLCGCAVLLSTNWIAAALSATAWGAAYSTVVINSITYRQQISPDELQSRINTTCRMLSWGIGMPTGAALAGAVAMSGAGPRTGIAAGVLVLLIGVIAAWCSPLRKQPRP</sequence>
<feature type="transmembrane region" description="Helical" evidence="6">
    <location>
        <begin position="31"/>
        <end position="51"/>
    </location>
</feature>
<reference evidence="7" key="2">
    <citation type="submission" date="2016-10" db="EMBL/GenBank/DDBJ databases">
        <authorList>
            <person name="de Groot N.N."/>
        </authorList>
    </citation>
    <scope>NUCLEOTIDE SEQUENCE [LARGE SCALE GENOMIC DNA]</scope>
    <source>
        <strain evidence="7">ATCC 20501</strain>
    </source>
</reference>
<feature type="transmembrane region" description="Helical" evidence="6">
    <location>
        <begin position="273"/>
        <end position="293"/>
    </location>
</feature>
<organism evidence="7 10">
    <name type="scientific">Saccharopolyspora kobensis</name>
    <dbReference type="NCBI Taxonomy" id="146035"/>
    <lineage>
        <taxon>Bacteria</taxon>
        <taxon>Bacillati</taxon>
        <taxon>Actinomycetota</taxon>
        <taxon>Actinomycetes</taxon>
        <taxon>Pseudonocardiales</taxon>
        <taxon>Pseudonocardiaceae</taxon>
        <taxon>Saccharopolyspora</taxon>
    </lineage>
</organism>
<keyword evidence="9" id="KW-1185">Reference proteome</keyword>
<dbReference type="SMR" id="A0A1H6A1A9"/>
<evidence type="ECO:0000256" key="6">
    <source>
        <dbReference type="SAM" id="Phobius"/>
    </source>
</evidence>
<keyword evidence="4 6" id="KW-1133">Transmembrane helix</keyword>
<dbReference type="EMBL" id="FOME01000009">
    <property type="protein sequence ID" value="SFE18045.1"/>
    <property type="molecule type" value="Genomic_DNA"/>
</dbReference>
<dbReference type="CDD" id="cd06173">
    <property type="entry name" value="MFS_MefA_like"/>
    <property type="match status" value="1"/>
</dbReference>
<dbReference type="InterPro" id="IPR036259">
    <property type="entry name" value="MFS_trans_sf"/>
</dbReference>
<evidence type="ECO:0000313" key="7">
    <source>
        <dbReference type="EMBL" id="SEG42509.1"/>
    </source>
</evidence>
<feature type="transmembrane region" description="Helical" evidence="6">
    <location>
        <begin position="397"/>
        <end position="416"/>
    </location>
</feature>
<dbReference type="GO" id="GO:0005886">
    <property type="term" value="C:plasma membrane"/>
    <property type="evidence" value="ECO:0007669"/>
    <property type="project" value="UniProtKB-SubCell"/>
</dbReference>
<feature type="transmembrane region" description="Helical" evidence="6">
    <location>
        <begin position="87"/>
        <end position="110"/>
    </location>
</feature>
<dbReference type="PANTHER" id="PTHR23513">
    <property type="entry name" value="INTEGRAL MEMBRANE EFFLUX PROTEIN-RELATED"/>
    <property type="match status" value="1"/>
</dbReference>
<dbReference type="SUPFAM" id="SSF103473">
    <property type="entry name" value="MFS general substrate transporter"/>
    <property type="match status" value="1"/>
</dbReference>
<name>A0A1H6A1A9_9PSEU</name>
<proteinExistence type="predicted"/>
<dbReference type="EMBL" id="FNVB01000003">
    <property type="protein sequence ID" value="SEG42509.1"/>
    <property type="molecule type" value="Genomic_DNA"/>
</dbReference>
<evidence type="ECO:0000313" key="8">
    <source>
        <dbReference type="EMBL" id="SFE18045.1"/>
    </source>
</evidence>
<dbReference type="Proteomes" id="UP000199690">
    <property type="component" value="Unassembled WGS sequence"/>
</dbReference>
<evidence type="ECO:0000256" key="3">
    <source>
        <dbReference type="ARBA" id="ARBA00022692"/>
    </source>
</evidence>
<feature type="transmembrane region" description="Helical" evidence="6">
    <location>
        <begin position="183"/>
        <end position="201"/>
    </location>
</feature>
<feature type="transmembrane region" description="Helical" evidence="6">
    <location>
        <begin position="328"/>
        <end position="348"/>
    </location>
</feature>